<dbReference type="SMART" id="SM00671">
    <property type="entry name" value="SEL1"/>
    <property type="match status" value="2"/>
</dbReference>
<keyword evidence="3" id="KW-1185">Reference proteome</keyword>
<protein>
    <submittedName>
        <fullName evidence="2">Uncharacterized protein</fullName>
    </submittedName>
</protein>
<evidence type="ECO:0000313" key="2">
    <source>
        <dbReference type="EMBL" id="QGG80671.1"/>
    </source>
</evidence>
<evidence type="ECO:0000313" key="3">
    <source>
        <dbReference type="Proteomes" id="UP000388235"/>
    </source>
</evidence>
<dbReference type="SUPFAM" id="SSF81901">
    <property type="entry name" value="HCP-like"/>
    <property type="match status" value="1"/>
</dbReference>
<keyword evidence="1" id="KW-0812">Transmembrane</keyword>
<dbReference type="InterPro" id="IPR011990">
    <property type="entry name" value="TPR-like_helical_dom_sf"/>
</dbReference>
<accession>A0A5Q2QE76</accession>
<dbReference type="EMBL" id="CP045871">
    <property type="protein sequence ID" value="QGG80671.1"/>
    <property type="molecule type" value="Genomic_DNA"/>
</dbReference>
<dbReference type="OrthoDB" id="5935280at2"/>
<name>A0A5Q2QE76_9GAMM</name>
<reference evidence="2 3" key="1">
    <citation type="submission" date="2019-11" db="EMBL/GenBank/DDBJ databases">
        <authorList>
            <person name="Khan S.A."/>
            <person name="Jeon C.O."/>
            <person name="Chun B.H."/>
        </authorList>
    </citation>
    <scope>NUCLEOTIDE SEQUENCE [LARGE SCALE GENOMIC DNA]</scope>
    <source>
        <strain evidence="2 3">IMCC 1097</strain>
    </source>
</reference>
<dbReference type="RefSeq" id="WP_153714175.1">
    <property type="nucleotide sequence ID" value="NZ_CP045871.1"/>
</dbReference>
<gene>
    <name evidence="2" type="ORF">GH975_08860</name>
</gene>
<feature type="transmembrane region" description="Helical" evidence="1">
    <location>
        <begin position="104"/>
        <end position="125"/>
    </location>
</feature>
<organism evidence="2 3">
    <name type="scientific">Litorivicinus lipolyticus</name>
    <dbReference type="NCBI Taxonomy" id="418701"/>
    <lineage>
        <taxon>Bacteria</taxon>
        <taxon>Pseudomonadati</taxon>
        <taxon>Pseudomonadota</taxon>
        <taxon>Gammaproteobacteria</taxon>
        <taxon>Oceanospirillales</taxon>
        <taxon>Litorivicinaceae</taxon>
        <taxon>Litorivicinus</taxon>
    </lineage>
</organism>
<dbReference type="SUPFAM" id="SSF52096">
    <property type="entry name" value="ClpP/crotonase"/>
    <property type="match status" value="1"/>
</dbReference>
<dbReference type="Proteomes" id="UP000388235">
    <property type="component" value="Chromosome"/>
</dbReference>
<dbReference type="KEGG" id="llp:GH975_08860"/>
<sequence>MNEPSEIEALAKLADGIGRRDEFESTLRSLGRTAVPAEVLAQLLEKGPVDARPHSPSLIVKHWRGGYGLGVSYWLIGICVGLLSSLFAWFITELYWMEPWSVTIQLLMLLAPVISLCGLTVWQAVGVWRSAGWSIAINRRTRRTNFWAYAARVMTLLGLISQTPALIESASELEEMLRDGFLEMAQRPSIFPDPDDPTTLIFEGDITVGTGYTFRQQVERYPGLKRLVLRSDGGRIVEAEHMAKVVARRGLDTHVIEECSSACTLVFLDGQARTIRPYARLGFHRVSNNTDTVDEQVAATRAVYPRLSDDFVASIVATSPAEMLYPSNDWLLREQLITEWPIPTADDFTFIDADLAPLAPAVFDALQTQARNGDSDSAYQVAYAYALGQPVARDLAMSRALFEVLAGDGVGAAQSALAEFYEFGVGGVSADAQWALFWAIRSLQNGVTSAQMLTDYYQGRVPALQVAVPDLSLEVVPEFGARWDEPLALGTDVYLLEAGDRNLVWVPSAGQLGLVDPGHLAPNTP</sequence>
<dbReference type="AlphaFoldDB" id="A0A5Q2QE76"/>
<keyword evidence="1" id="KW-0472">Membrane</keyword>
<feature type="transmembrane region" description="Helical" evidence="1">
    <location>
        <begin position="71"/>
        <end position="92"/>
    </location>
</feature>
<dbReference type="InterPro" id="IPR029045">
    <property type="entry name" value="ClpP/crotonase-like_dom_sf"/>
</dbReference>
<evidence type="ECO:0000256" key="1">
    <source>
        <dbReference type="SAM" id="Phobius"/>
    </source>
</evidence>
<dbReference type="InterPro" id="IPR006597">
    <property type="entry name" value="Sel1-like"/>
</dbReference>
<dbReference type="Gene3D" id="1.25.40.10">
    <property type="entry name" value="Tetratricopeptide repeat domain"/>
    <property type="match status" value="1"/>
</dbReference>
<proteinExistence type="predicted"/>
<keyword evidence="1" id="KW-1133">Transmembrane helix</keyword>
<feature type="transmembrane region" description="Helical" evidence="1">
    <location>
        <begin position="146"/>
        <end position="167"/>
    </location>
</feature>